<dbReference type="InterPro" id="IPR021354">
    <property type="entry name" value="DUF2975"/>
</dbReference>
<feature type="transmembrane region" description="Helical" evidence="1">
    <location>
        <begin position="133"/>
        <end position="154"/>
    </location>
</feature>
<dbReference type="RefSeq" id="WP_380855539.1">
    <property type="nucleotide sequence ID" value="NZ_JBHRXV010000001.1"/>
</dbReference>
<keyword evidence="3" id="KW-1185">Reference proteome</keyword>
<feature type="transmembrane region" description="Helical" evidence="1">
    <location>
        <begin position="92"/>
        <end position="112"/>
    </location>
</feature>
<organism evidence="2 3">
    <name type="scientific">Sphingoaurantiacus capsulatus</name>
    <dbReference type="NCBI Taxonomy" id="1771310"/>
    <lineage>
        <taxon>Bacteria</taxon>
        <taxon>Pseudomonadati</taxon>
        <taxon>Pseudomonadota</taxon>
        <taxon>Alphaproteobacteria</taxon>
        <taxon>Sphingomonadales</taxon>
        <taxon>Sphingosinicellaceae</taxon>
        <taxon>Sphingoaurantiacus</taxon>
    </lineage>
</organism>
<sequence length="201" mass="22043">MATVLQFELPPEPTLTPRPESAAARRVRLGSRGLAHLFTALFTAFALIMVAGLAAMLFYKGELLRMGPSGSYIGGGPADTVAFGSLPLDQRLVYMLVGLVRYVPVLMLFWHLRALFGGYAKGQVFTRDAGVTLGRVGVWLCAYALTPFLCHLFLDATGYELDEQWLHLASVQAFVLGLLVFVIGQVMQVGHEIHEEREGFV</sequence>
<gene>
    <name evidence="2" type="ORF">ACFOMD_01180</name>
</gene>
<proteinExistence type="predicted"/>
<dbReference type="Pfam" id="PF11188">
    <property type="entry name" value="DUF2975"/>
    <property type="match status" value="1"/>
</dbReference>
<reference evidence="3" key="1">
    <citation type="journal article" date="2019" name="Int. J. Syst. Evol. Microbiol.">
        <title>The Global Catalogue of Microorganisms (GCM) 10K type strain sequencing project: providing services to taxonomists for standard genome sequencing and annotation.</title>
        <authorList>
            <consortium name="The Broad Institute Genomics Platform"/>
            <consortium name="The Broad Institute Genome Sequencing Center for Infectious Disease"/>
            <person name="Wu L."/>
            <person name="Ma J."/>
        </authorList>
    </citation>
    <scope>NUCLEOTIDE SEQUENCE [LARGE SCALE GENOMIC DNA]</scope>
    <source>
        <strain evidence="3">KCTC 42644</strain>
    </source>
</reference>
<evidence type="ECO:0000313" key="2">
    <source>
        <dbReference type="EMBL" id="MFC3711163.1"/>
    </source>
</evidence>
<protein>
    <submittedName>
        <fullName evidence="2">DUF2975 domain-containing protein</fullName>
    </submittedName>
</protein>
<evidence type="ECO:0000256" key="1">
    <source>
        <dbReference type="SAM" id="Phobius"/>
    </source>
</evidence>
<comment type="caution">
    <text evidence="2">The sequence shown here is derived from an EMBL/GenBank/DDBJ whole genome shotgun (WGS) entry which is preliminary data.</text>
</comment>
<keyword evidence="1" id="KW-0472">Membrane</keyword>
<feature type="transmembrane region" description="Helical" evidence="1">
    <location>
        <begin position="34"/>
        <end position="59"/>
    </location>
</feature>
<keyword evidence="1" id="KW-0812">Transmembrane</keyword>
<dbReference type="Proteomes" id="UP001595615">
    <property type="component" value="Unassembled WGS sequence"/>
</dbReference>
<evidence type="ECO:0000313" key="3">
    <source>
        <dbReference type="Proteomes" id="UP001595615"/>
    </source>
</evidence>
<accession>A0ABV7X7I7</accession>
<keyword evidence="1" id="KW-1133">Transmembrane helix</keyword>
<feature type="transmembrane region" description="Helical" evidence="1">
    <location>
        <begin position="166"/>
        <end position="187"/>
    </location>
</feature>
<dbReference type="EMBL" id="JBHRXV010000001">
    <property type="protein sequence ID" value="MFC3711163.1"/>
    <property type="molecule type" value="Genomic_DNA"/>
</dbReference>
<name>A0ABV7X7I7_9SPHN</name>